<dbReference type="InterPro" id="IPR027417">
    <property type="entry name" value="P-loop_NTPase"/>
</dbReference>
<dbReference type="InterPro" id="IPR003593">
    <property type="entry name" value="AAA+_ATPase"/>
</dbReference>
<keyword evidence="1" id="KW-0547">Nucleotide-binding</keyword>
<dbReference type="SUPFAM" id="SSF52540">
    <property type="entry name" value="P-loop containing nucleoside triphosphate hydrolases"/>
    <property type="match status" value="1"/>
</dbReference>
<evidence type="ECO:0000259" key="3">
    <source>
        <dbReference type="PROSITE" id="PS50893"/>
    </source>
</evidence>
<sequence length="235" mass="25505">METIVAVKDLTQKIGKKTVLDGLSLEVSTGECLGIFGMKGSGKTTLLHILAGIDRFTSGKVEVAGVDVRKNEGFKKYLGLVTQERSLFHDLSAAENLDFIATLKNAGRENIDRLIERLELGEVLNQPAGSLEAGLYQRLALACALLNNPRLLIADELIGAIDLDSRRIILRELETFLAGGGTCIWAFSNAEFLPHTGRVGWLEKGKIAFYQPDEALAHWNDRLQSLAGQGGDGDA</sequence>
<gene>
    <name evidence="4" type="ORF">MTY_0900</name>
</gene>
<dbReference type="SMART" id="SM00382">
    <property type="entry name" value="AAA"/>
    <property type="match status" value="1"/>
</dbReference>
<dbReference type="PROSITE" id="PS50893">
    <property type="entry name" value="ABC_TRANSPORTER_2"/>
    <property type="match status" value="1"/>
</dbReference>
<keyword evidence="2" id="KW-0067">ATP-binding</keyword>
<dbReference type="PANTHER" id="PTHR43038:SF7">
    <property type="entry name" value="ABC TRANSPORT SYSTEM ATP-BINDING PROTEIN"/>
    <property type="match status" value="1"/>
</dbReference>
<evidence type="ECO:0000313" key="4">
    <source>
        <dbReference type="EMBL" id="GAF25565.1"/>
    </source>
</evidence>
<accession>A0A0S6UBL0</accession>
<proteinExistence type="predicted"/>
<evidence type="ECO:0000256" key="2">
    <source>
        <dbReference type="ARBA" id="ARBA00022840"/>
    </source>
</evidence>
<dbReference type="EMBL" id="DF238840">
    <property type="protein sequence ID" value="GAF25565.1"/>
    <property type="molecule type" value="Genomic_DNA"/>
</dbReference>
<organism evidence="4">
    <name type="scientific">Moorella thermoacetica Y72</name>
    <dbReference type="NCBI Taxonomy" id="1325331"/>
    <lineage>
        <taxon>Bacteria</taxon>
        <taxon>Bacillati</taxon>
        <taxon>Bacillota</taxon>
        <taxon>Clostridia</taxon>
        <taxon>Neomoorellales</taxon>
        <taxon>Neomoorellaceae</taxon>
        <taxon>Neomoorella</taxon>
    </lineage>
</organism>
<dbReference type="AlphaFoldDB" id="A0A0S6UBL0"/>
<dbReference type="RefSeq" id="WP_025773501.1">
    <property type="nucleotide sequence ID" value="NZ_DF238840.1"/>
</dbReference>
<dbReference type="Gene3D" id="3.40.50.300">
    <property type="entry name" value="P-loop containing nucleotide triphosphate hydrolases"/>
    <property type="match status" value="1"/>
</dbReference>
<reference evidence="4" key="1">
    <citation type="journal article" date="2014" name="Gene">
        <title>Genome-guided analysis of transformation efficiency and carbon dioxide assimilation by Moorella thermoacetica Y72.</title>
        <authorList>
            <person name="Tsukahara K."/>
            <person name="Kita A."/>
            <person name="Nakashimada Y."/>
            <person name="Hoshino T."/>
            <person name="Murakami K."/>
        </authorList>
    </citation>
    <scope>NUCLEOTIDE SEQUENCE [LARGE SCALE GENOMIC DNA]</scope>
    <source>
        <strain evidence="4">Y72</strain>
    </source>
</reference>
<dbReference type="PANTHER" id="PTHR43038">
    <property type="entry name" value="ATP-BINDING CASSETTE, SUB-FAMILY H, MEMBER 1"/>
    <property type="match status" value="1"/>
</dbReference>
<name>A0A0S6UBL0_NEOTH</name>
<dbReference type="Pfam" id="PF00005">
    <property type="entry name" value="ABC_tran"/>
    <property type="match status" value="1"/>
</dbReference>
<dbReference type="GO" id="GO:0005524">
    <property type="term" value="F:ATP binding"/>
    <property type="evidence" value="ECO:0007669"/>
    <property type="project" value="UniProtKB-KW"/>
</dbReference>
<feature type="domain" description="ABC transporter" evidence="3">
    <location>
        <begin position="5"/>
        <end position="229"/>
    </location>
</feature>
<protein>
    <submittedName>
        <fullName evidence="4">ABC-type multidrug transport system, ATPase component</fullName>
    </submittedName>
</protein>
<dbReference type="GO" id="GO:0016887">
    <property type="term" value="F:ATP hydrolysis activity"/>
    <property type="evidence" value="ECO:0007669"/>
    <property type="project" value="InterPro"/>
</dbReference>
<evidence type="ECO:0000256" key="1">
    <source>
        <dbReference type="ARBA" id="ARBA00022741"/>
    </source>
</evidence>
<dbReference type="Proteomes" id="UP000063718">
    <property type="component" value="Unassembled WGS sequence"/>
</dbReference>
<dbReference type="InterPro" id="IPR003439">
    <property type="entry name" value="ABC_transporter-like_ATP-bd"/>
</dbReference>